<dbReference type="GO" id="GO:0016887">
    <property type="term" value="F:ATP hydrolysis activity"/>
    <property type="evidence" value="ECO:0007669"/>
    <property type="project" value="InterPro"/>
</dbReference>
<feature type="transmembrane region" description="Helical" evidence="7">
    <location>
        <begin position="799"/>
        <end position="816"/>
    </location>
</feature>
<dbReference type="InterPro" id="IPR023214">
    <property type="entry name" value="HAD_sf"/>
</dbReference>
<dbReference type="InterPro" id="IPR001757">
    <property type="entry name" value="P_typ_ATPase"/>
</dbReference>
<dbReference type="InterPro" id="IPR059000">
    <property type="entry name" value="ATPase_P-type_domA"/>
</dbReference>
<dbReference type="GO" id="GO:0043682">
    <property type="term" value="F:P-type divalent copper transporter activity"/>
    <property type="evidence" value="ECO:0007669"/>
    <property type="project" value="TreeGrafter"/>
</dbReference>
<dbReference type="Gene3D" id="2.70.150.10">
    <property type="entry name" value="Calcium-transporting ATPase, cytoplasmic transduction domain A"/>
    <property type="match status" value="1"/>
</dbReference>
<feature type="transmembrane region" description="Helical" evidence="7">
    <location>
        <begin position="143"/>
        <end position="166"/>
    </location>
</feature>
<feature type="transmembrane region" description="Helical" evidence="7">
    <location>
        <begin position="117"/>
        <end position="137"/>
    </location>
</feature>
<dbReference type="GO" id="GO:0005507">
    <property type="term" value="F:copper ion binding"/>
    <property type="evidence" value="ECO:0007669"/>
    <property type="project" value="TreeGrafter"/>
</dbReference>
<keyword evidence="6 7" id="KW-0472">Membrane</keyword>
<keyword evidence="3" id="KW-0479">Metal-binding</keyword>
<dbReference type="PANTHER" id="PTHR43520">
    <property type="entry name" value="ATP7, ISOFORM B"/>
    <property type="match status" value="1"/>
</dbReference>
<dbReference type="RefSeq" id="WP_058470601.1">
    <property type="nucleotide sequence ID" value="NZ_CAAAIC010000002.1"/>
</dbReference>
<keyword evidence="2 7" id="KW-0812">Transmembrane</keyword>
<evidence type="ECO:0000313" key="9">
    <source>
        <dbReference type="EMBL" id="KTD16769.1"/>
    </source>
</evidence>
<feature type="transmembrane region" description="Helical" evidence="7">
    <location>
        <begin position="774"/>
        <end position="793"/>
    </location>
</feature>
<dbReference type="OrthoDB" id="2490855at2"/>
<dbReference type="GO" id="GO:0005524">
    <property type="term" value="F:ATP binding"/>
    <property type="evidence" value="ECO:0007669"/>
    <property type="project" value="InterPro"/>
</dbReference>
<feature type="transmembrane region" description="Helical" evidence="7">
    <location>
        <begin position="439"/>
        <end position="462"/>
    </location>
</feature>
<dbReference type="AlphaFoldDB" id="A0A0W0V9G3"/>
<dbReference type="Gene3D" id="3.40.50.1000">
    <property type="entry name" value="HAD superfamily/HAD-like"/>
    <property type="match status" value="1"/>
</dbReference>
<organism evidence="9 10">
    <name type="scientific">Legionella jordanis</name>
    <dbReference type="NCBI Taxonomy" id="456"/>
    <lineage>
        <taxon>Bacteria</taxon>
        <taxon>Pseudomonadati</taxon>
        <taxon>Pseudomonadota</taxon>
        <taxon>Gammaproteobacteria</taxon>
        <taxon>Legionellales</taxon>
        <taxon>Legionellaceae</taxon>
        <taxon>Legionella</taxon>
    </lineage>
</organism>
<name>A0A0W0V9G3_9GAMM</name>
<dbReference type="Gene3D" id="3.40.1110.10">
    <property type="entry name" value="Calcium-transporting ATPase, cytoplasmic domain N"/>
    <property type="match status" value="1"/>
</dbReference>
<comment type="caution">
    <text evidence="9">The sequence shown here is derived from an EMBL/GenBank/DDBJ whole genome shotgun (WGS) entry which is preliminary data.</text>
</comment>
<dbReference type="SUPFAM" id="SSF81653">
    <property type="entry name" value="Calcium ATPase, transduction domain A"/>
    <property type="match status" value="1"/>
</dbReference>
<dbReference type="EMBL" id="LNYJ01000011">
    <property type="protein sequence ID" value="KTD16769.1"/>
    <property type="molecule type" value="Genomic_DNA"/>
</dbReference>
<dbReference type="PATRIC" id="fig|456.5.peg.1144"/>
<feature type="domain" description="P-type ATPase A" evidence="8">
    <location>
        <begin position="242"/>
        <end position="323"/>
    </location>
</feature>
<sequence length="886" mass="97570">MSLIYQFYIPDITCNSCVQSILKALLAEDFQNETNLIIESHHLDHQEKILKIQVKAQDKTARIKKLLMQKIEDTGFSCREVVEDSLVEKEELMQDHSLETRKVTQVSLFEKIYSHHWLLGGIGIGTGIALMIVSMLASGGLSLAVMIAISATSSLLTLALGAPFYYQAIKKLFYNGSMSMDTLFSISTLTVIAVSLASFAFPWLPMMLEAGLLIFGFRHLGLAIEHKLTKSWLSEKKFTDRLPMEVDVLEENSSIKQKLRSIKAGEIIILKPGDVVPIDGEPLNDVLLYDSIITGSFLPSLYKPGRKLYAGMQLTEDSPVAHIKASDAFLSLEAGNVVPVDAVAEEECLIFNEDLNQNITVPKGTTVVANSRMATKAKLKVISVGSYSHLHRLDRNNELAQFEKAPIEEVTTKTLQYFIPAVLLIALFSALIISMFFPLAIAINCAISVLVAACPCTLGLITPLSVKIGIKKAAEQGAQFSSARMLQAANAVNAIVFDLNGTLTTGIPIVKDYAFHPQLTTEEELFSYLAAVEENAPHPVAKAIWEFAVKKNRKPMFIKQSDNSDHSGIRATIRKLDSEQEEEIIIGDQSIMEKYGIDLSLVHEKYKVKAGESLSYIARDGKLLGYTIITDPFRPGALETIELLRKKGIKIFLCTGAHKTTAEAYAAEAKIPLSNVAYGCMGFSENSEDHSKIRFIKQLKDMGYQLAMVGDAANDANAMAATFGIAIRSKSGDEVTQQQASVVIHGDSLLPVVNVFNVAEQTVRNIKQNLGFSLFYNLASVFLASGLLLAFGFTLNPAVGVALMILQTTLILANAYRFKTQPLPLPSLDSSSAVTQESYCCFNRHLNQNSHLNVHVIEKQEENSIRPEFESPTLNYEETETYMPSV</sequence>
<dbReference type="GO" id="GO:0016020">
    <property type="term" value="C:membrane"/>
    <property type="evidence" value="ECO:0007669"/>
    <property type="project" value="InterPro"/>
</dbReference>
<dbReference type="Pfam" id="PF00122">
    <property type="entry name" value="E1-E2_ATPase"/>
    <property type="match status" value="1"/>
</dbReference>
<gene>
    <name evidence="9" type="ORF">Ljor_1075</name>
</gene>
<dbReference type="InterPro" id="IPR036412">
    <property type="entry name" value="HAD-like_sf"/>
</dbReference>
<feature type="transmembrane region" description="Helical" evidence="7">
    <location>
        <begin position="178"/>
        <end position="200"/>
    </location>
</feature>
<accession>A0A0W0V9G3</accession>
<dbReference type="STRING" id="456.Ljor_1075"/>
<evidence type="ECO:0000256" key="5">
    <source>
        <dbReference type="ARBA" id="ARBA00022989"/>
    </source>
</evidence>
<dbReference type="Gene3D" id="1.20.1110.10">
    <property type="entry name" value="Calcium-transporting ATPase, transmembrane domain"/>
    <property type="match status" value="1"/>
</dbReference>
<keyword evidence="10" id="KW-1185">Reference proteome</keyword>
<dbReference type="Pfam" id="PF00702">
    <property type="entry name" value="Hydrolase"/>
    <property type="match status" value="1"/>
</dbReference>
<feature type="transmembrane region" description="Helical" evidence="7">
    <location>
        <begin position="206"/>
        <end position="224"/>
    </location>
</feature>
<keyword evidence="5 7" id="KW-1133">Transmembrane helix</keyword>
<reference evidence="9 10" key="1">
    <citation type="submission" date="2015-11" db="EMBL/GenBank/DDBJ databases">
        <title>Genomic analysis of 38 Legionella species identifies large and diverse effector repertoires.</title>
        <authorList>
            <person name="Burstein D."/>
            <person name="Amaro F."/>
            <person name="Zusman T."/>
            <person name="Lifshitz Z."/>
            <person name="Cohen O."/>
            <person name="Gilbert J.A."/>
            <person name="Pupko T."/>
            <person name="Shuman H.A."/>
            <person name="Segal G."/>
        </authorList>
    </citation>
    <scope>NUCLEOTIDE SEQUENCE [LARGE SCALE GENOMIC DNA]</scope>
    <source>
        <strain evidence="9 10">BL-540</strain>
    </source>
</reference>
<evidence type="ECO:0000256" key="4">
    <source>
        <dbReference type="ARBA" id="ARBA00022967"/>
    </source>
</evidence>
<dbReference type="Proteomes" id="UP000055035">
    <property type="component" value="Unassembled WGS sequence"/>
</dbReference>
<keyword evidence="4" id="KW-1278">Translocase</keyword>
<evidence type="ECO:0000256" key="1">
    <source>
        <dbReference type="ARBA" id="ARBA00004127"/>
    </source>
</evidence>
<dbReference type="GO" id="GO:0012505">
    <property type="term" value="C:endomembrane system"/>
    <property type="evidence" value="ECO:0007669"/>
    <property type="project" value="UniProtKB-SubCell"/>
</dbReference>
<evidence type="ECO:0000256" key="6">
    <source>
        <dbReference type="ARBA" id="ARBA00023136"/>
    </source>
</evidence>
<evidence type="ECO:0000256" key="3">
    <source>
        <dbReference type="ARBA" id="ARBA00022723"/>
    </source>
</evidence>
<evidence type="ECO:0000256" key="7">
    <source>
        <dbReference type="SAM" id="Phobius"/>
    </source>
</evidence>
<dbReference type="InterPro" id="IPR023299">
    <property type="entry name" value="ATPase_P-typ_cyto_dom_N"/>
</dbReference>
<dbReference type="SUPFAM" id="SSF56784">
    <property type="entry name" value="HAD-like"/>
    <property type="match status" value="1"/>
</dbReference>
<evidence type="ECO:0000313" key="10">
    <source>
        <dbReference type="Proteomes" id="UP000055035"/>
    </source>
</evidence>
<feature type="transmembrane region" description="Helical" evidence="7">
    <location>
        <begin position="414"/>
        <end position="433"/>
    </location>
</feature>
<protein>
    <submittedName>
        <fullName evidence="9">Cation transporting ATPase PacS</fullName>
    </submittedName>
</protein>
<proteinExistence type="predicted"/>
<dbReference type="PANTHER" id="PTHR43520:SF8">
    <property type="entry name" value="P-TYPE CU(+) TRANSPORTER"/>
    <property type="match status" value="1"/>
</dbReference>
<dbReference type="NCBIfam" id="TIGR01494">
    <property type="entry name" value="ATPase_P-type"/>
    <property type="match status" value="1"/>
</dbReference>
<dbReference type="InterPro" id="IPR008250">
    <property type="entry name" value="ATPase_P-typ_transduc_dom_A_sf"/>
</dbReference>
<dbReference type="GO" id="GO:0055070">
    <property type="term" value="P:copper ion homeostasis"/>
    <property type="evidence" value="ECO:0007669"/>
    <property type="project" value="TreeGrafter"/>
</dbReference>
<comment type="subcellular location">
    <subcellularLocation>
        <location evidence="1">Endomembrane system</location>
        <topology evidence="1">Multi-pass membrane protein</topology>
    </subcellularLocation>
</comment>
<evidence type="ECO:0000256" key="2">
    <source>
        <dbReference type="ARBA" id="ARBA00022692"/>
    </source>
</evidence>
<evidence type="ECO:0000259" key="8">
    <source>
        <dbReference type="Pfam" id="PF00122"/>
    </source>
</evidence>